<dbReference type="PANTHER" id="PTHR22930:SF292">
    <property type="entry name" value="DDE TNP4 DOMAIN-CONTAINING PROTEIN"/>
    <property type="match status" value="1"/>
</dbReference>
<evidence type="ECO:0000313" key="10">
    <source>
        <dbReference type="RefSeq" id="XP_034243139.1"/>
    </source>
</evidence>
<keyword evidence="7" id="KW-0539">Nucleus</keyword>
<dbReference type="InterPro" id="IPR045249">
    <property type="entry name" value="HARBI1-like"/>
</dbReference>
<dbReference type="GO" id="GO:0016787">
    <property type="term" value="F:hydrolase activity"/>
    <property type="evidence" value="ECO:0007669"/>
    <property type="project" value="UniProtKB-KW"/>
</dbReference>
<feature type="domain" description="DDE Tnp4" evidence="8">
    <location>
        <begin position="172"/>
        <end position="328"/>
    </location>
</feature>
<keyword evidence="6" id="KW-0378">Hydrolase</keyword>
<evidence type="ECO:0000259" key="8">
    <source>
        <dbReference type="Pfam" id="PF13359"/>
    </source>
</evidence>
<dbReference type="Proteomes" id="UP000515158">
    <property type="component" value="Unplaced"/>
</dbReference>
<evidence type="ECO:0000256" key="4">
    <source>
        <dbReference type="ARBA" id="ARBA00022722"/>
    </source>
</evidence>
<dbReference type="Pfam" id="PF13359">
    <property type="entry name" value="DDE_Tnp_4"/>
    <property type="match status" value="1"/>
</dbReference>
<dbReference type="RefSeq" id="XP_034243139.1">
    <property type="nucleotide sequence ID" value="XM_034387248.1"/>
</dbReference>
<evidence type="ECO:0000256" key="2">
    <source>
        <dbReference type="ARBA" id="ARBA00004123"/>
    </source>
</evidence>
<protein>
    <submittedName>
        <fullName evidence="10">Protein ANTAGONIST OF LIKE HETEROCHROMATIN PROTEIN 1-like</fullName>
    </submittedName>
</protein>
<dbReference type="AlphaFoldDB" id="A0A6P8ZNY0"/>
<evidence type="ECO:0000256" key="6">
    <source>
        <dbReference type="ARBA" id="ARBA00022801"/>
    </source>
</evidence>
<evidence type="ECO:0000313" key="9">
    <source>
        <dbReference type="Proteomes" id="UP000515158"/>
    </source>
</evidence>
<comment type="subcellular location">
    <subcellularLocation>
        <location evidence="2">Nucleus</location>
    </subcellularLocation>
</comment>
<keyword evidence="4" id="KW-0540">Nuclease</keyword>
<name>A0A6P8ZNY0_THRPL</name>
<dbReference type="GO" id="GO:0005634">
    <property type="term" value="C:nucleus"/>
    <property type="evidence" value="ECO:0007669"/>
    <property type="project" value="UniProtKB-SubCell"/>
</dbReference>
<keyword evidence="9" id="KW-1185">Reference proteome</keyword>
<reference evidence="10" key="1">
    <citation type="submission" date="2025-08" db="UniProtKB">
        <authorList>
            <consortium name="RefSeq"/>
        </authorList>
    </citation>
    <scope>IDENTIFICATION</scope>
    <source>
        <tissue evidence="10">Total insect</tissue>
    </source>
</reference>
<comment type="cofactor">
    <cofactor evidence="1">
        <name>a divalent metal cation</name>
        <dbReference type="ChEBI" id="CHEBI:60240"/>
    </cofactor>
</comment>
<comment type="similarity">
    <text evidence="3">Belongs to the HARBI1 family.</text>
</comment>
<dbReference type="InterPro" id="IPR027806">
    <property type="entry name" value="HARBI1_dom"/>
</dbReference>
<evidence type="ECO:0000256" key="3">
    <source>
        <dbReference type="ARBA" id="ARBA00006958"/>
    </source>
</evidence>
<evidence type="ECO:0000256" key="1">
    <source>
        <dbReference type="ARBA" id="ARBA00001968"/>
    </source>
</evidence>
<dbReference type="KEGG" id="tpal:117646368"/>
<gene>
    <name evidence="10" type="primary">LOC117646368</name>
</gene>
<accession>A0A6P8ZNY0</accession>
<dbReference type="OrthoDB" id="6609348at2759"/>
<organism evidence="10">
    <name type="scientific">Thrips palmi</name>
    <name type="common">Melon thrips</name>
    <dbReference type="NCBI Taxonomy" id="161013"/>
    <lineage>
        <taxon>Eukaryota</taxon>
        <taxon>Metazoa</taxon>
        <taxon>Ecdysozoa</taxon>
        <taxon>Arthropoda</taxon>
        <taxon>Hexapoda</taxon>
        <taxon>Insecta</taxon>
        <taxon>Pterygota</taxon>
        <taxon>Neoptera</taxon>
        <taxon>Paraneoptera</taxon>
        <taxon>Thysanoptera</taxon>
        <taxon>Terebrantia</taxon>
        <taxon>Thripoidea</taxon>
        <taxon>Thripidae</taxon>
        <taxon>Thrips</taxon>
    </lineage>
</organism>
<dbReference type="GO" id="GO:0004518">
    <property type="term" value="F:nuclease activity"/>
    <property type="evidence" value="ECO:0007669"/>
    <property type="project" value="UniProtKB-KW"/>
</dbReference>
<dbReference type="InParanoid" id="A0A6P8ZNY0"/>
<dbReference type="PANTHER" id="PTHR22930">
    <property type="match status" value="1"/>
</dbReference>
<evidence type="ECO:0000256" key="7">
    <source>
        <dbReference type="ARBA" id="ARBA00023242"/>
    </source>
</evidence>
<sequence length="397" mass="45611">MELIDQLEQIVERIDNIPGDIDEMDLALLAFLILFDDEENEEQEEFVWTKITVNLDEYRYMADVSFRLHFRMSRVVFEELALQVGPDLRSNKSVGHILMMSLWILATPDSFRSVALRFGVSPGVLHYMYRKVLQVLCDLAPSYVQWPTARERTEIEERFRIACHLPGVVGAVDGTHIYTIRPGENPTRLVNRFGTFSIALQGVCDDTLLFRDIYVGESGKQHDSRVFRRSPLSALLLEDANNTYLSPDQYILGDGAYILTDQVLKPFRNDGNLSDVQRWFNVCLASGRVVIEQAFGLLKGKWRRLKYLHVHSEEDIVNHVVACVMLHNFLLCQGEPIDEGLINNIHPRVEQQVQDPLDPEEEHINVDIEPDHPLLHAAMARGVELRHHMAQLVFNEN</sequence>
<evidence type="ECO:0000256" key="5">
    <source>
        <dbReference type="ARBA" id="ARBA00022723"/>
    </source>
</evidence>
<dbReference type="GO" id="GO:0046872">
    <property type="term" value="F:metal ion binding"/>
    <property type="evidence" value="ECO:0007669"/>
    <property type="project" value="UniProtKB-KW"/>
</dbReference>
<proteinExistence type="inferred from homology"/>
<keyword evidence="5" id="KW-0479">Metal-binding</keyword>
<dbReference type="GeneID" id="117646368"/>